<dbReference type="AlphaFoldDB" id="A0A0C5VXF2"/>
<evidence type="ECO:0000313" key="3">
    <source>
        <dbReference type="EMBL" id="DAC80084.1"/>
    </source>
</evidence>
<dbReference type="PROSITE" id="PS51257">
    <property type="entry name" value="PROKAR_LIPOPROTEIN"/>
    <property type="match status" value="1"/>
</dbReference>
<dbReference type="PATRIC" id="fig|1445510.3.peg.3041"/>
<evidence type="ECO:0000313" key="2">
    <source>
        <dbReference type="EMBL" id="AJQ95109.1"/>
    </source>
</evidence>
<accession>A0A0C5VXF2</accession>
<dbReference type="EMBL" id="BK010667">
    <property type="protein sequence ID" value="DAC80084.1"/>
    <property type="molecule type" value="Genomic_DNA"/>
</dbReference>
<keyword evidence="4" id="KW-1185">Reference proteome</keyword>
<dbReference type="STRING" id="1445510.YC6258_03073"/>
<feature type="signal peptide" evidence="1">
    <location>
        <begin position="1"/>
        <end position="20"/>
    </location>
</feature>
<proteinExistence type="predicted"/>
<evidence type="ECO:0000256" key="1">
    <source>
        <dbReference type="SAM" id="SignalP"/>
    </source>
</evidence>
<name>A0A0C5VXF2_9GAMM</name>
<dbReference type="KEGG" id="gsn:YC6258_03073"/>
<protein>
    <recommendedName>
        <fullName evidence="5">DUF4377 domain-containing protein</fullName>
    </recommendedName>
</protein>
<dbReference type="RefSeq" id="WP_044617481.1">
    <property type="nucleotide sequence ID" value="NZ_CP007142.1"/>
</dbReference>
<evidence type="ECO:0008006" key="5">
    <source>
        <dbReference type="Google" id="ProtNLM"/>
    </source>
</evidence>
<dbReference type="HOGENOM" id="CLU_1508572_0_0_6"/>
<sequence>MPFRYAIFALLLALLTGCNSVPMQPDAEAGRLMIAGKLIHTEYSSGPWWNYRFRVRNLESGETYALRYVVKRNMTHMLSQPLAPGNYELYDWDASAKKYTVIHDYDISGNFEIMPGAITLYPGKVTTTVNSDTQFFNMTAIEENELQPTLDEIAAGYPELNLWKVYLLDHRWPIMNVE</sequence>
<dbReference type="EMBL" id="CP007142">
    <property type="protein sequence ID" value="AJQ95109.1"/>
    <property type="molecule type" value="Genomic_DNA"/>
</dbReference>
<organism evidence="2 4">
    <name type="scientific">Gynuella sunshinyii YC6258</name>
    <dbReference type="NCBI Taxonomy" id="1445510"/>
    <lineage>
        <taxon>Bacteria</taxon>
        <taxon>Pseudomonadati</taxon>
        <taxon>Pseudomonadota</taxon>
        <taxon>Gammaproteobacteria</taxon>
        <taxon>Oceanospirillales</taxon>
        <taxon>Saccharospirillaceae</taxon>
        <taxon>Gynuella</taxon>
    </lineage>
</organism>
<keyword evidence="1" id="KW-0732">Signal</keyword>
<reference evidence="2 4" key="1">
    <citation type="submission" date="2014-01" db="EMBL/GenBank/DDBJ databases">
        <title>Full genme sequencing of cellulolytic bacterium Gynuella sunshinyii YC6258T gen. nov., sp. nov.</title>
        <authorList>
            <person name="Khan H."/>
            <person name="Chung E.J."/>
            <person name="Chung Y.R."/>
        </authorList>
    </citation>
    <scope>NUCLEOTIDE SEQUENCE [LARGE SCALE GENOMIC DNA]</scope>
    <source>
        <strain evidence="2 4">YC6258</strain>
    </source>
</reference>
<reference evidence="3" key="2">
    <citation type="journal article" date="2019" name="Nat. Chem. Biol.">
        <title>Automated structure prediction of trans-acyltransferase polyketide synthase products.</title>
        <authorList>
            <person name="Helfrich E.J.N."/>
            <person name="Ueoka R."/>
            <person name="Dolev A."/>
            <person name="Rust M."/>
            <person name="Meoded R.A."/>
            <person name="Bhushan A."/>
            <person name="Califano G."/>
            <person name="Costa R."/>
            <person name="Gugger M."/>
            <person name="Steinbeck C."/>
            <person name="Moreno P."/>
            <person name="Piel J."/>
        </authorList>
    </citation>
    <scope>NUCLEOTIDE SEQUENCE</scope>
    <source>
        <strain evidence="3">YC6258</strain>
    </source>
</reference>
<dbReference type="Proteomes" id="UP000032266">
    <property type="component" value="Chromosome"/>
</dbReference>
<feature type="chain" id="PRO_5035988947" description="DUF4377 domain-containing protein" evidence="1">
    <location>
        <begin position="21"/>
        <end position="178"/>
    </location>
</feature>
<gene>
    <name evidence="2" type="ORF">YC6258_03073</name>
</gene>
<evidence type="ECO:0000313" key="4">
    <source>
        <dbReference type="Proteomes" id="UP000032266"/>
    </source>
</evidence>